<feature type="compositionally biased region" description="Polar residues" evidence="1">
    <location>
        <begin position="242"/>
        <end position="269"/>
    </location>
</feature>
<feature type="region of interest" description="Disordered" evidence="1">
    <location>
        <begin position="404"/>
        <end position="461"/>
    </location>
</feature>
<proteinExistence type="predicted"/>
<feature type="compositionally biased region" description="Polar residues" evidence="1">
    <location>
        <begin position="1036"/>
        <end position="1050"/>
    </location>
</feature>
<protein>
    <recommendedName>
        <fullName evidence="4">DNA replication regulator Sld3 C-terminal domain-containing protein</fullName>
    </recommendedName>
</protein>
<evidence type="ECO:0000256" key="1">
    <source>
        <dbReference type="SAM" id="MobiDB-lite"/>
    </source>
</evidence>
<organism evidence="2 3">
    <name type="scientific">Cryptococcus tetragattii IND107</name>
    <dbReference type="NCBI Taxonomy" id="1296105"/>
    <lineage>
        <taxon>Eukaryota</taxon>
        <taxon>Fungi</taxon>
        <taxon>Dikarya</taxon>
        <taxon>Basidiomycota</taxon>
        <taxon>Agaricomycotina</taxon>
        <taxon>Tremellomycetes</taxon>
        <taxon>Tremellales</taxon>
        <taxon>Cryptococcaceae</taxon>
        <taxon>Cryptococcus</taxon>
        <taxon>Cryptococcus gattii species complex</taxon>
    </lineage>
</organism>
<sequence length="1109" mass="118774">MAAQPTPYLSLTSANALISDLSPTTFSDPALTHLNILLDELLIALLTSAQSLNPLDLRREAIPSFFSGDRGTGDTNGVRALGRNAVAEAEVELRSWQEGRSVRGYPPDGKGPGTRTDRSFPLLQAVDLMRVKCAAFSTLAPQDEADQKKEEQALAAWKKVGGDASEETVVPSALWITAIIEHVCEHILSSVARIVARDSGTAVAGLQELYTALCEDESVWGFFKRMKVKDQLQLTIRSTSRSKWLGTPRSSPDNRSQGRASPARSTTSLGRDASIDTARTTHIGSPSIETSSTGGIAGGIIGKGSTPKRGHTGSPISKVLQRAQHERSGSALSANTKSILGAFHHSFGQEEGQSQDEADEEEVQDEFDKLVRSGETLKVSLTPGRLKSFEAGHGNRDILRLSTDHLNDKRRSHSITRVPVPTDPLTPPRNSAEQSSSNTPVSTPPSRPSLGSRHISGSSRKLITRTAKIIEEQEEEDELRNAASSKKESLFDLLANDNFGSPEPKQTPTKRTVPAVVLGTPPPPLPQPLTSPSSNSRRKAAPGPLNVLTQTQQSSISPKEVSYPTLNASVPSKDDEFIIVEKRNRTEAQELADFFNSEPPPGLVQDDEAHIEQLNTSKSKGFKGFISKVSLSSKKKDDDKYRILPPVKQHSQSQEQPVSSTGLSQLNSPTSAAQGRTMGGLWEVKKQKSTGNMMTGMQSSCRNDQSEPPLPPAPTAATGYSIPDFQQRNALPPRIQTPPKVSPISVQEAIPALSENTVHKSPEATYHQMIQSPFGAGSAEKIAGPDVAGVSLADPIGPANTSRERRIRLTSPKSNEKKPLVISKTTSITTATAFSTPYKNLSATPFESPGTGSSGGVSSFTTANEGSGCEHSPMIARQNVNQGSKPEEQLSSEPNESTLNITASSGMPVGEFESQPIRLASSLKQTSESVASRDAVPKRDLVSLRNLLDHATSASECRLLLDAILTQFGVPYSDLESCRSEEGKGKGKHTAIETPEDRVVAWLLAGREGPVGSHLPQPQVVVPVPVAEEESKKDGLSNTDQDQLVSTPTQIGGAVLPSKFTCLFRNEDAVPPSATTTEFTTDGETLEIAGGQVEYVKTGERGGARLVEA</sequence>
<dbReference type="GeneID" id="91989387"/>
<feature type="region of interest" description="Disordered" evidence="1">
    <location>
        <begin position="1028"/>
        <end position="1050"/>
    </location>
</feature>
<feature type="region of interest" description="Disordered" evidence="1">
    <location>
        <begin position="632"/>
        <end position="714"/>
    </location>
</feature>
<feature type="compositionally biased region" description="Polar residues" evidence="1">
    <location>
        <begin position="547"/>
        <end position="557"/>
    </location>
</feature>
<evidence type="ECO:0000313" key="3">
    <source>
        <dbReference type="Proteomes" id="UP000054399"/>
    </source>
</evidence>
<dbReference type="EMBL" id="ATAM02000004">
    <property type="protein sequence ID" value="KAL0250357.1"/>
    <property type="molecule type" value="Genomic_DNA"/>
</dbReference>
<gene>
    <name evidence="2" type="ORF">I308_102530</name>
</gene>
<name>A0ABR3BV78_9TREE</name>
<accession>A0ABR3BV78</accession>
<feature type="region of interest" description="Disordered" evidence="1">
    <location>
        <begin position="839"/>
        <end position="909"/>
    </location>
</feature>
<feature type="region of interest" description="Disordered" evidence="1">
    <location>
        <begin position="794"/>
        <end position="817"/>
    </location>
</feature>
<feature type="compositionally biased region" description="Pro residues" evidence="1">
    <location>
        <begin position="520"/>
        <end position="529"/>
    </location>
</feature>
<feature type="region of interest" description="Disordered" evidence="1">
    <location>
        <begin position="495"/>
        <end position="568"/>
    </location>
</feature>
<reference evidence="2" key="2">
    <citation type="submission" date="2024-01" db="EMBL/GenBank/DDBJ databases">
        <title>Comparative genomics of Cryptococcus and Kwoniella reveals pathogenesis evolution and contrasting modes of karyotype evolution via chromosome fusion or intercentromeric recombination.</title>
        <authorList>
            <person name="Coelho M.A."/>
            <person name="David-Palma M."/>
            <person name="Shea T."/>
            <person name="Bowers K."/>
            <person name="Mcginley-Smith S."/>
            <person name="Mohammad A.W."/>
            <person name="Gnirke A."/>
            <person name="Yurkov A.M."/>
            <person name="Nowrousian M."/>
            <person name="Sun S."/>
            <person name="Cuomo C.A."/>
            <person name="Heitman J."/>
        </authorList>
    </citation>
    <scope>NUCLEOTIDE SEQUENCE</scope>
    <source>
        <strain evidence="2">IND107</strain>
    </source>
</reference>
<dbReference type="Proteomes" id="UP000054399">
    <property type="component" value="Unassembled WGS sequence"/>
</dbReference>
<feature type="region of interest" description="Disordered" evidence="1">
    <location>
        <begin position="348"/>
        <end position="367"/>
    </location>
</feature>
<feature type="compositionally biased region" description="Polar residues" evidence="1">
    <location>
        <begin position="689"/>
        <end position="703"/>
    </location>
</feature>
<reference evidence="2" key="1">
    <citation type="submission" date="2015-01" db="EMBL/GenBank/DDBJ databases">
        <authorList>
            <consortium name="The Broad Institute Genomics Platform"/>
            <person name="Cuomo C."/>
            <person name="Litvintseva A."/>
            <person name="Chen Y."/>
            <person name="Heitman J."/>
            <person name="Sun S."/>
            <person name="Springer D."/>
            <person name="Dromer F."/>
            <person name="Young S."/>
            <person name="Zeng Q."/>
            <person name="Gargeya S."/>
            <person name="Abouelleil A."/>
            <person name="Alvarado L."/>
            <person name="Chapman S.B."/>
            <person name="Gainer-Dewar J."/>
            <person name="Goldberg J."/>
            <person name="Griggs A."/>
            <person name="Gujja S."/>
            <person name="Hansen M."/>
            <person name="Howarth C."/>
            <person name="Imamovic A."/>
            <person name="Larimer J."/>
            <person name="Murphy C."/>
            <person name="Naylor J."/>
            <person name="Pearson M."/>
            <person name="Priest M."/>
            <person name="Roberts A."/>
            <person name="Saif S."/>
            <person name="Shea T."/>
            <person name="Sykes S."/>
            <person name="Wortman J."/>
            <person name="Nusbaum C."/>
            <person name="Birren B."/>
        </authorList>
    </citation>
    <scope>NUCLEOTIDE SEQUENCE</scope>
    <source>
        <strain evidence="2">IND107</strain>
    </source>
</reference>
<dbReference type="RefSeq" id="XP_066614544.1">
    <property type="nucleotide sequence ID" value="XM_066757075.1"/>
</dbReference>
<feature type="compositionally biased region" description="Polar residues" evidence="1">
    <location>
        <begin position="878"/>
        <end position="905"/>
    </location>
</feature>
<evidence type="ECO:0000313" key="2">
    <source>
        <dbReference type="EMBL" id="KAL0250357.1"/>
    </source>
</evidence>
<keyword evidence="3" id="KW-1185">Reference proteome</keyword>
<feature type="compositionally biased region" description="Acidic residues" evidence="1">
    <location>
        <begin position="353"/>
        <end position="365"/>
    </location>
</feature>
<evidence type="ECO:0008006" key="4">
    <source>
        <dbReference type="Google" id="ProtNLM"/>
    </source>
</evidence>
<feature type="compositionally biased region" description="Polar residues" evidence="1">
    <location>
        <begin position="649"/>
        <end position="674"/>
    </location>
</feature>
<comment type="caution">
    <text evidence="2">The sequence shown here is derived from an EMBL/GenBank/DDBJ whole genome shotgun (WGS) entry which is preliminary data.</text>
</comment>
<feature type="region of interest" description="Disordered" evidence="1">
    <location>
        <begin position="242"/>
        <end position="315"/>
    </location>
</feature>